<dbReference type="Gene3D" id="3.90.226.10">
    <property type="entry name" value="2-enoyl-CoA Hydratase, Chain A, domain 1"/>
    <property type="match status" value="1"/>
</dbReference>
<proteinExistence type="inferred from homology"/>
<dbReference type="Pfam" id="PF00378">
    <property type="entry name" value="ECH_1"/>
    <property type="match status" value="1"/>
</dbReference>
<dbReference type="AlphaFoldDB" id="A0A853J984"/>
<dbReference type="NCBIfam" id="NF006452">
    <property type="entry name" value="PRK08788.1"/>
    <property type="match status" value="1"/>
</dbReference>
<evidence type="ECO:0000313" key="2">
    <source>
        <dbReference type="EMBL" id="NZA25721.1"/>
    </source>
</evidence>
<reference evidence="2 3" key="1">
    <citation type="submission" date="2020-07" db="EMBL/GenBank/DDBJ databases">
        <title>Luteimonas sp. SJ-92.</title>
        <authorList>
            <person name="Huang X.-X."/>
            <person name="Xu L."/>
            <person name="Sun J.-Q."/>
        </authorList>
    </citation>
    <scope>NUCLEOTIDE SEQUENCE [LARGE SCALE GENOMIC DNA]</scope>
    <source>
        <strain evidence="2 3">SJ-92</strain>
    </source>
</reference>
<keyword evidence="3" id="KW-1185">Reference proteome</keyword>
<evidence type="ECO:0000313" key="3">
    <source>
        <dbReference type="Proteomes" id="UP000578091"/>
    </source>
</evidence>
<organism evidence="2 3">
    <name type="scientific">Luteimonas salinisoli</name>
    <dbReference type="NCBI Taxonomy" id="2752307"/>
    <lineage>
        <taxon>Bacteria</taxon>
        <taxon>Pseudomonadati</taxon>
        <taxon>Pseudomonadota</taxon>
        <taxon>Gammaproteobacteria</taxon>
        <taxon>Lysobacterales</taxon>
        <taxon>Lysobacteraceae</taxon>
        <taxon>Luteimonas</taxon>
    </lineage>
</organism>
<dbReference type="InterPro" id="IPR001753">
    <property type="entry name" value="Enoyl-CoA_hydra/iso"/>
</dbReference>
<dbReference type="PANTHER" id="PTHR11941:SF54">
    <property type="entry name" value="ENOYL-COA HYDRATASE, MITOCHONDRIAL"/>
    <property type="match status" value="1"/>
</dbReference>
<sequence length="293" mass="32156">MNNVEKLLRVRPYPTMRVESDPADSTHWMYMHTGLVQGARPCFHPALMTDMWSFLNSITLRDNQREPGKLRHVVIASDAGAFNLGGDLELFAELIRKGDREQLLAYARKCVDGVYHIHTGLGGDVRTIALVQGDALGGGLELALSCHTIVAEKGVGMGLPEVLFGLFPGMGAYSFLSKRVSPQLAEKIILEGNVYSSEEMHAMGVVDILVPKGEGEAAVEELLRRQRRASYAHVALNAVRNIAQPVGYNELMGITEVWVDTALALGERSLKTMDRIVRAQTRRTYDAKVGLGA</sequence>
<dbReference type="RefSeq" id="WP_180677527.1">
    <property type="nucleotide sequence ID" value="NZ_JACCKA010000032.1"/>
</dbReference>
<dbReference type="InterPro" id="IPR029045">
    <property type="entry name" value="ClpP/crotonase-like_dom_sf"/>
</dbReference>
<dbReference type="GO" id="GO:0003824">
    <property type="term" value="F:catalytic activity"/>
    <property type="evidence" value="ECO:0007669"/>
    <property type="project" value="UniProtKB-ARBA"/>
</dbReference>
<dbReference type="PANTHER" id="PTHR11941">
    <property type="entry name" value="ENOYL-COA HYDRATASE-RELATED"/>
    <property type="match status" value="1"/>
</dbReference>
<comment type="caution">
    <text evidence="2">The sequence shown here is derived from an EMBL/GenBank/DDBJ whole genome shotgun (WGS) entry which is preliminary data.</text>
</comment>
<dbReference type="SUPFAM" id="SSF52096">
    <property type="entry name" value="ClpP/crotonase"/>
    <property type="match status" value="1"/>
</dbReference>
<dbReference type="Gene3D" id="6.20.390.30">
    <property type="match status" value="1"/>
</dbReference>
<dbReference type="EMBL" id="JACCKA010000032">
    <property type="protein sequence ID" value="NZA25721.1"/>
    <property type="molecule type" value="Genomic_DNA"/>
</dbReference>
<comment type="similarity">
    <text evidence="1">Belongs to the enoyl-CoA hydratase/isomerase family.</text>
</comment>
<name>A0A853J984_9GAMM</name>
<dbReference type="CDD" id="cd06558">
    <property type="entry name" value="crotonase-like"/>
    <property type="match status" value="1"/>
</dbReference>
<gene>
    <name evidence="2" type="ORF">H0E84_04940</name>
</gene>
<dbReference type="GO" id="GO:0006635">
    <property type="term" value="P:fatty acid beta-oxidation"/>
    <property type="evidence" value="ECO:0007669"/>
    <property type="project" value="TreeGrafter"/>
</dbReference>
<protein>
    <submittedName>
        <fullName evidence="2">Crotonase/enoyl-CoA hydratase family protein</fullName>
    </submittedName>
</protein>
<dbReference type="Proteomes" id="UP000578091">
    <property type="component" value="Unassembled WGS sequence"/>
</dbReference>
<accession>A0A853J984</accession>
<evidence type="ECO:0000256" key="1">
    <source>
        <dbReference type="ARBA" id="ARBA00005254"/>
    </source>
</evidence>